<evidence type="ECO:0000313" key="1">
    <source>
        <dbReference type="EMBL" id="KAH9478170.1"/>
    </source>
</evidence>
<gene>
    <name evidence="1" type="ORF">JR316_0008623</name>
</gene>
<name>A0ACB8GRR8_PSICU</name>
<organism evidence="1 2">
    <name type="scientific">Psilocybe cubensis</name>
    <name type="common">Psychedelic mushroom</name>
    <name type="synonym">Stropharia cubensis</name>
    <dbReference type="NCBI Taxonomy" id="181762"/>
    <lineage>
        <taxon>Eukaryota</taxon>
        <taxon>Fungi</taxon>
        <taxon>Dikarya</taxon>
        <taxon>Basidiomycota</taxon>
        <taxon>Agaricomycotina</taxon>
        <taxon>Agaricomycetes</taxon>
        <taxon>Agaricomycetidae</taxon>
        <taxon>Agaricales</taxon>
        <taxon>Agaricineae</taxon>
        <taxon>Strophariaceae</taxon>
        <taxon>Psilocybe</taxon>
    </lineage>
</organism>
<proteinExistence type="predicted"/>
<dbReference type="Proteomes" id="UP000664032">
    <property type="component" value="Unassembled WGS sequence"/>
</dbReference>
<protein>
    <submittedName>
        <fullName evidence="1">Uncharacterized protein</fullName>
    </submittedName>
</protein>
<dbReference type="EMBL" id="JAFIQS020000008">
    <property type="protein sequence ID" value="KAH9478170.1"/>
    <property type="molecule type" value="Genomic_DNA"/>
</dbReference>
<reference evidence="1" key="1">
    <citation type="submission" date="2021-10" db="EMBL/GenBank/DDBJ databases">
        <title>Psilocybe cubensis genome.</title>
        <authorList>
            <person name="Mckernan K.J."/>
            <person name="Crawford S."/>
            <person name="Trippe A."/>
            <person name="Kane L.T."/>
            <person name="Mclaughlin S."/>
        </authorList>
    </citation>
    <scope>NUCLEOTIDE SEQUENCE</scope>
    <source>
        <strain evidence="1">MGC-MH-2018</strain>
    </source>
</reference>
<accession>A0ACB8GRR8</accession>
<comment type="caution">
    <text evidence="1">The sequence shown here is derived from an EMBL/GenBank/DDBJ whole genome shotgun (WGS) entry which is preliminary data.</text>
</comment>
<sequence>MFIAYSTAKWYSAYQGIVINGDTRKHMFWGVQGGPDWIWRCYHVWGRSFRTVSGLLAFVSLEAALCIVATLSDASYNDTFYNIYDYIVGALIFISFVTTVITTFMIGFKIYRASQFRGSPYRKLFNNITVILIESAAPYSIILLLESVTSFIPSYNVFGSKEDISVTYMDAAMSFITGIAPTVLVARVALISSETVISRPPSNL</sequence>
<keyword evidence="2" id="KW-1185">Reference proteome</keyword>
<evidence type="ECO:0000313" key="2">
    <source>
        <dbReference type="Proteomes" id="UP000664032"/>
    </source>
</evidence>